<evidence type="ECO:0000313" key="2">
    <source>
        <dbReference type="Proteomes" id="UP000178427"/>
    </source>
</evidence>
<gene>
    <name evidence="1" type="ORF">A3A40_00050</name>
</gene>
<protein>
    <submittedName>
        <fullName evidence="1">Uncharacterized protein</fullName>
    </submittedName>
</protein>
<sequence>MSEAITPIEKSGSDFSWKKSFRDLPMKKFALAKSDVELPDLKAVLEDGTKKFEALKKSGKRHEADECRRKYNDLLAQLHMASQMFESVSRAIQLGFKESTRADWDRGVWVYEQSMRLASEIEKQYRQGSVDITVEGAGHTPPNDLDTKA</sequence>
<organism evidence="1 2">
    <name type="scientific">Candidatus Kaiserbacteria bacterium RIFCSPLOWO2_01_FULL_54_20</name>
    <dbReference type="NCBI Taxonomy" id="1798513"/>
    <lineage>
        <taxon>Bacteria</taxon>
        <taxon>Candidatus Kaiseribacteriota</taxon>
    </lineage>
</organism>
<dbReference type="Proteomes" id="UP000178427">
    <property type="component" value="Unassembled WGS sequence"/>
</dbReference>
<accession>A0A1F6EIS0</accession>
<evidence type="ECO:0000313" key="1">
    <source>
        <dbReference type="EMBL" id="OGG73551.1"/>
    </source>
</evidence>
<name>A0A1F6EIS0_9BACT</name>
<dbReference type="EMBL" id="MFMA01000051">
    <property type="protein sequence ID" value="OGG73551.1"/>
    <property type="molecule type" value="Genomic_DNA"/>
</dbReference>
<proteinExistence type="predicted"/>
<comment type="caution">
    <text evidence="1">The sequence shown here is derived from an EMBL/GenBank/DDBJ whole genome shotgun (WGS) entry which is preliminary data.</text>
</comment>
<reference evidence="1 2" key="1">
    <citation type="journal article" date="2016" name="Nat. Commun.">
        <title>Thousands of microbial genomes shed light on interconnected biogeochemical processes in an aquifer system.</title>
        <authorList>
            <person name="Anantharaman K."/>
            <person name="Brown C.T."/>
            <person name="Hug L.A."/>
            <person name="Sharon I."/>
            <person name="Castelle C.J."/>
            <person name="Probst A.J."/>
            <person name="Thomas B.C."/>
            <person name="Singh A."/>
            <person name="Wilkins M.J."/>
            <person name="Karaoz U."/>
            <person name="Brodie E.L."/>
            <person name="Williams K.H."/>
            <person name="Hubbard S.S."/>
            <person name="Banfield J.F."/>
        </authorList>
    </citation>
    <scope>NUCLEOTIDE SEQUENCE [LARGE SCALE GENOMIC DNA]</scope>
</reference>
<dbReference type="AlphaFoldDB" id="A0A1F6EIS0"/>